<protein>
    <submittedName>
        <fullName evidence="2">NTP transferase domain-containing protein</fullName>
    </submittedName>
</protein>
<evidence type="ECO:0000313" key="3">
    <source>
        <dbReference type="Proteomes" id="UP000479114"/>
    </source>
</evidence>
<organism evidence="2 3">
    <name type="scientific">Paenibacillus rhizovicinus</name>
    <dbReference type="NCBI Taxonomy" id="2704463"/>
    <lineage>
        <taxon>Bacteria</taxon>
        <taxon>Bacillati</taxon>
        <taxon>Bacillota</taxon>
        <taxon>Bacilli</taxon>
        <taxon>Bacillales</taxon>
        <taxon>Paenibacillaceae</taxon>
        <taxon>Paenibacillus</taxon>
    </lineage>
</organism>
<dbReference type="EMBL" id="CP048286">
    <property type="protein sequence ID" value="QHW29467.1"/>
    <property type="molecule type" value="Genomic_DNA"/>
</dbReference>
<gene>
    <name evidence="2" type="ORF">GZH47_00550</name>
</gene>
<dbReference type="InterPro" id="IPR029044">
    <property type="entry name" value="Nucleotide-diphossugar_trans"/>
</dbReference>
<dbReference type="Gene3D" id="3.90.550.10">
    <property type="entry name" value="Spore Coat Polysaccharide Biosynthesis Protein SpsA, Chain A"/>
    <property type="match status" value="1"/>
</dbReference>
<dbReference type="Pfam" id="PF12804">
    <property type="entry name" value="NTP_transf_3"/>
    <property type="match status" value="1"/>
</dbReference>
<accession>A0A6C0NTH3</accession>
<dbReference type="PANTHER" id="PTHR43777">
    <property type="entry name" value="MOLYBDENUM COFACTOR CYTIDYLYLTRANSFERASE"/>
    <property type="match status" value="1"/>
</dbReference>
<dbReference type="PANTHER" id="PTHR43777:SF1">
    <property type="entry name" value="MOLYBDENUM COFACTOR CYTIDYLYLTRANSFERASE"/>
    <property type="match status" value="1"/>
</dbReference>
<sequence>MTIAGVYLAAGAGSRMGGCKPAAELLPGVSLGGMGLLALLASGLDAVYVVVRPGDPLGWLPEDAVLESKPYIVVCEEAALGMAHSLRRGIACAAAAGHEAAIVALADQPFVTPALLRGLTNGWRSEPGLDYIACGLEESTMPPVLLARSLFGSVNGLSGDQGAKRLLAEPGVTGGIMPIREPTLVFDVDTPDELEAAKGIAWSYARIRNIQEVAIYREISK</sequence>
<dbReference type="AlphaFoldDB" id="A0A6C0NTH3"/>
<reference evidence="2 3" key="1">
    <citation type="submission" date="2020-02" db="EMBL/GenBank/DDBJ databases">
        <title>Paenibacillus sp. nov., isolated from rhizosphere soil of tomato.</title>
        <authorList>
            <person name="Weon H.-Y."/>
            <person name="Lee S.A."/>
        </authorList>
    </citation>
    <scope>NUCLEOTIDE SEQUENCE [LARGE SCALE GENOMIC DNA]</scope>
    <source>
        <strain evidence="2 3">14171R-81</strain>
    </source>
</reference>
<name>A0A6C0NTH3_9BACL</name>
<keyword evidence="2" id="KW-0808">Transferase</keyword>
<proteinExistence type="predicted"/>
<keyword evidence="3" id="KW-1185">Reference proteome</keyword>
<evidence type="ECO:0000259" key="1">
    <source>
        <dbReference type="Pfam" id="PF12804"/>
    </source>
</evidence>
<evidence type="ECO:0000313" key="2">
    <source>
        <dbReference type="EMBL" id="QHW29467.1"/>
    </source>
</evidence>
<feature type="domain" description="MobA-like NTP transferase" evidence="1">
    <location>
        <begin position="5"/>
        <end position="169"/>
    </location>
</feature>
<dbReference type="KEGG" id="prz:GZH47_00550"/>
<dbReference type="Proteomes" id="UP000479114">
    <property type="component" value="Chromosome"/>
</dbReference>
<dbReference type="SUPFAM" id="SSF53448">
    <property type="entry name" value="Nucleotide-diphospho-sugar transferases"/>
    <property type="match status" value="1"/>
</dbReference>
<dbReference type="InterPro" id="IPR025877">
    <property type="entry name" value="MobA-like_NTP_Trfase"/>
</dbReference>
<dbReference type="GO" id="GO:0016779">
    <property type="term" value="F:nucleotidyltransferase activity"/>
    <property type="evidence" value="ECO:0007669"/>
    <property type="project" value="UniProtKB-ARBA"/>
</dbReference>
<dbReference type="RefSeq" id="WP_162638037.1">
    <property type="nucleotide sequence ID" value="NZ_CP048286.1"/>
</dbReference>